<keyword evidence="1" id="KW-1133">Transmembrane helix</keyword>
<feature type="transmembrane region" description="Helical" evidence="1">
    <location>
        <begin position="105"/>
        <end position="130"/>
    </location>
</feature>
<gene>
    <name evidence="2" type="ORF">GMA12_02950</name>
</gene>
<dbReference type="EMBL" id="WOGU01000002">
    <property type="protein sequence ID" value="MUN62111.1"/>
    <property type="molecule type" value="Genomic_DNA"/>
</dbReference>
<accession>A0A6N8GG29</accession>
<dbReference type="Gene3D" id="2.160.20.80">
    <property type="entry name" value="E3 ubiquitin-protein ligase SopA"/>
    <property type="match status" value="1"/>
</dbReference>
<proteinExistence type="predicted"/>
<dbReference type="AlphaFoldDB" id="A0A6N8GG29"/>
<reference evidence="2 3" key="1">
    <citation type="submission" date="2019-12" db="EMBL/GenBank/DDBJ databases">
        <authorList>
            <person name="Shi Y."/>
        </authorList>
    </citation>
    <scope>NUCLEOTIDE SEQUENCE [LARGE SCALE GENOMIC DNA]</scope>
    <source>
        <strain evidence="2 3">JCM 17929</strain>
    </source>
</reference>
<protein>
    <recommendedName>
        <fullName evidence="4">Pentapeptide repeat-containing protein</fullName>
    </recommendedName>
</protein>
<organism evidence="2 3">
    <name type="scientific">Kocuria sediminis</name>
    <dbReference type="NCBI Taxonomy" id="1038857"/>
    <lineage>
        <taxon>Bacteria</taxon>
        <taxon>Bacillati</taxon>
        <taxon>Actinomycetota</taxon>
        <taxon>Actinomycetes</taxon>
        <taxon>Micrococcales</taxon>
        <taxon>Micrococcaceae</taxon>
        <taxon>Kocuria</taxon>
    </lineage>
</organism>
<comment type="caution">
    <text evidence="2">The sequence shown here is derived from an EMBL/GenBank/DDBJ whole genome shotgun (WGS) entry which is preliminary data.</text>
</comment>
<evidence type="ECO:0000256" key="1">
    <source>
        <dbReference type="SAM" id="Phobius"/>
    </source>
</evidence>
<evidence type="ECO:0000313" key="3">
    <source>
        <dbReference type="Proteomes" id="UP000436989"/>
    </source>
</evidence>
<keyword evidence="1" id="KW-0472">Membrane</keyword>
<keyword evidence="1" id="KW-0812">Transmembrane</keyword>
<sequence>MLAVISLSGVRMRSGYSSTMVPPEVRLNIGMGSSRMLEGLKAFLSLWYEDIAWWRPLRRYIDRQIRAFSWTALTSYLGQWYEDIAWWHPLRARLSRRYRENPWSLLKASAVTIVCLAVFAAALWVALGWLFGHKWVWELDQGAETTRYGVSRMVLYIGAGVVGVVGVLIAYRRQRGVEEGHFLEQLAESARQLGDENPTVQAAGAYALAGLADRSTRERRQQCVDVLCAYMRLPYVTDGAQGIRVSSSVSELVHTRTTQGDAGAEEKVEQTIVMRPHDRATRQTIMRIIVQHLREGALVTWSNLDFDFSNTTFDYVDFSKARFAGSVRFSGATFSGSGANFTEAEFLGGITDFENVRFSGGGTSFMKAVFRSESTNFTEAYFLADNAEFSGARFVGSYTSFAEARFAGKYVGFVSAEFISKNVSFADAQFVAEDSVFQKAKFAGDYADFSGVKFIETAANFRETVFGSETVHFGHAEFSGEKTDFQLALFKSRRSDFVGAAFLAIWSDFRGAVFEGEYTGFVAAAFASKVVHFGEVEFRGEATDFQRAEFTGASTRFEHVLFKGRINFDESRCLGGEMSMGGVKFASDSIPSGKCDFPRRD</sequence>
<name>A0A6N8GG29_9MICC</name>
<dbReference type="Proteomes" id="UP000436989">
    <property type="component" value="Unassembled WGS sequence"/>
</dbReference>
<evidence type="ECO:0008006" key="4">
    <source>
        <dbReference type="Google" id="ProtNLM"/>
    </source>
</evidence>
<feature type="transmembrane region" description="Helical" evidence="1">
    <location>
        <begin position="150"/>
        <end position="171"/>
    </location>
</feature>
<keyword evidence="3" id="KW-1185">Reference proteome</keyword>
<evidence type="ECO:0000313" key="2">
    <source>
        <dbReference type="EMBL" id="MUN62111.1"/>
    </source>
</evidence>